<name>A0A1M5WPQ6_9BACI</name>
<evidence type="ECO:0000313" key="2">
    <source>
        <dbReference type="EMBL" id="SHH89471.1"/>
    </source>
</evidence>
<evidence type="ECO:0000313" key="3">
    <source>
        <dbReference type="Proteomes" id="UP000184079"/>
    </source>
</evidence>
<dbReference type="Proteomes" id="UP000184079">
    <property type="component" value="Unassembled WGS sequence"/>
</dbReference>
<reference evidence="3" key="1">
    <citation type="submission" date="2016-11" db="EMBL/GenBank/DDBJ databases">
        <authorList>
            <person name="Varghese N."/>
            <person name="Submissions S."/>
        </authorList>
    </citation>
    <scope>NUCLEOTIDE SEQUENCE [LARGE SCALE GENOMIC DNA]</scope>
    <source>
        <strain evidence="3">CGMCC 1.6496</strain>
    </source>
</reference>
<keyword evidence="1" id="KW-0812">Transmembrane</keyword>
<gene>
    <name evidence="2" type="ORF">SAMN05421807_1181</name>
</gene>
<sequence>MDRYCVLGVAIMKLLTTIIYVFLVLYLVNIFEIEKDWLYLLTVGPIVVFGVLFIVHLFDKNKSRKH</sequence>
<feature type="transmembrane region" description="Helical" evidence="1">
    <location>
        <begin position="37"/>
        <end position="58"/>
    </location>
</feature>
<organism evidence="2 3">
    <name type="scientific">Virgibacillus chiguensis</name>
    <dbReference type="NCBI Taxonomy" id="411959"/>
    <lineage>
        <taxon>Bacteria</taxon>
        <taxon>Bacillati</taxon>
        <taxon>Bacillota</taxon>
        <taxon>Bacilli</taxon>
        <taxon>Bacillales</taxon>
        <taxon>Bacillaceae</taxon>
        <taxon>Virgibacillus</taxon>
    </lineage>
</organism>
<evidence type="ECO:0000256" key="1">
    <source>
        <dbReference type="SAM" id="Phobius"/>
    </source>
</evidence>
<keyword evidence="1" id="KW-0472">Membrane</keyword>
<dbReference type="EMBL" id="FQXD01000018">
    <property type="protein sequence ID" value="SHH89471.1"/>
    <property type="molecule type" value="Genomic_DNA"/>
</dbReference>
<proteinExistence type="predicted"/>
<keyword evidence="1" id="KW-1133">Transmembrane helix</keyword>
<keyword evidence="3" id="KW-1185">Reference proteome</keyword>
<dbReference type="AlphaFoldDB" id="A0A1M5WPQ6"/>
<protein>
    <submittedName>
        <fullName evidence="2">Uncharacterized protein</fullName>
    </submittedName>
</protein>
<dbReference type="RefSeq" id="WP_212590785.1">
    <property type="nucleotide sequence ID" value="NZ_FQXD01000018.1"/>
</dbReference>
<feature type="transmembrane region" description="Helical" evidence="1">
    <location>
        <begin position="7"/>
        <end position="31"/>
    </location>
</feature>
<accession>A0A1M5WPQ6</accession>